<dbReference type="CDD" id="cd00032">
    <property type="entry name" value="CASc"/>
    <property type="match status" value="1"/>
</dbReference>
<dbReference type="EnsemblMetazoa" id="XM_003383471.3">
    <property type="protein sequence ID" value="XP_003383519.1"/>
    <property type="gene ID" value="LOC100638885"/>
</dbReference>
<dbReference type="CDD" id="cd01671">
    <property type="entry name" value="CARD"/>
    <property type="match status" value="1"/>
</dbReference>
<dbReference type="InterPro" id="IPR002138">
    <property type="entry name" value="Pept_C14_p10"/>
</dbReference>
<evidence type="ECO:0000259" key="12">
    <source>
        <dbReference type="PROSITE" id="PS50209"/>
    </source>
</evidence>
<dbReference type="Gene3D" id="1.10.533.10">
    <property type="entry name" value="Death Domain, Fas"/>
    <property type="match status" value="1"/>
</dbReference>
<dbReference type="Gene3D" id="3.40.50.1460">
    <property type="match status" value="1"/>
</dbReference>
<dbReference type="GO" id="GO:0006915">
    <property type="term" value="P:apoptotic process"/>
    <property type="evidence" value="ECO:0007669"/>
    <property type="project" value="UniProtKB-KW"/>
</dbReference>
<comment type="similarity">
    <text evidence="1 8">Belongs to the peptidase C14A family.</text>
</comment>
<reference evidence="14" key="1">
    <citation type="journal article" date="2010" name="Nature">
        <title>The Amphimedon queenslandica genome and the evolution of animal complexity.</title>
        <authorList>
            <person name="Srivastava M."/>
            <person name="Simakov O."/>
            <person name="Chapman J."/>
            <person name="Fahey B."/>
            <person name="Gauthier M.E."/>
            <person name="Mitros T."/>
            <person name="Richards G.S."/>
            <person name="Conaco C."/>
            <person name="Dacre M."/>
            <person name="Hellsten U."/>
            <person name="Larroux C."/>
            <person name="Putnam N.H."/>
            <person name="Stanke M."/>
            <person name="Adamska M."/>
            <person name="Darling A."/>
            <person name="Degnan S.M."/>
            <person name="Oakley T.H."/>
            <person name="Plachetzki D.C."/>
            <person name="Zhai Y."/>
            <person name="Adamski M."/>
            <person name="Calcino A."/>
            <person name="Cummins S.F."/>
            <person name="Goodstein D.M."/>
            <person name="Harris C."/>
            <person name="Jackson D.J."/>
            <person name="Leys S.P."/>
            <person name="Shu S."/>
            <person name="Woodcroft B.J."/>
            <person name="Vervoort M."/>
            <person name="Kosik K.S."/>
            <person name="Manning G."/>
            <person name="Degnan B.M."/>
            <person name="Rokhsar D.S."/>
        </authorList>
    </citation>
    <scope>NUCLEOTIDE SEQUENCE [LARGE SCALE GENOMIC DNA]</scope>
</reference>
<name>A0A1X7VNG6_AMPQE</name>
<dbReference type="PROSITE" id="PS01122">
    <property type="entry name" value="CASPASE_CYS"/>
    <property type="match status" value="1"/>
</dbReference>
<feature type="region of interest" description="Disordered" evidence="9">
    <location>
        <begin position="106"/>
        <end position="125"/>
    </location>
</feature>
<evidence type="ECO:0000313" key="14">
    <source>
        <dbReference type="Proteomes" id="UP000007879"/>
    </source>
</evidence>
<dbReference type="PANTHER" id="PTHR47901:SF8">
    <property type="entry name" value="CASPASE-3"/>
    <property type="match status" value="1"/>
</dbReference>
<dbReference type="SMR" id="A0A1X7VNG6"/>
<dbReference type="InterPro" id="IPR011029">
    <property type="entry name" value="DEATH-like_dom_sf"/>
</dbReference>
<dbReference type="InterPro" id="IPR011600">
    <property type="entry name" value="Pept_C14_caspase"/>
</dbReference>
<dbReference type="OrthoDB" id="6116485at2759"/>
<evidence type="ECO:0000259" key="10">
    <source>
        <dbReference type="PROSITE" id="PS50207"/>
    </source>
</evidence>
<dbReference type="InterPro" id="IPR015917">
    <property type="entry name" value="Pept_C14A"/>
</dbReference>
<dbReference type="SMART" id="SM00115">
    <property type="entry name" value="CASc"/>
    <property type="match status" value="1"/>
</dbReference>
<dbReference type="OMA" id="HYSYENG"/>
<feature type="active site" evidence="7">
    <location>
        <position position="258"/>
    </location>
</feature>
<reference evidence="13" key="2">
    <citation type="submission" date="2017-05" db="UniProtKB">
        <authorList>
            <consortium name="EnsemblMetazoa"/>
        </authorList>
    </citation>
    <scope>IDENTIFICATION</scope>
</reference>
<dbReference type="InterPro" id="IPR001309">
    <property type="entry name" value="Pept_C14_p20"/>
</dbReference>
<dbReference type="PROSITE" id="PS01121">
    <property type="entry name" value="CASPASE_HIS"/>
    <property type="match status" value="1"/>
</dbReference>
<sequence length="431" mass="48321">MASSSLKQTLKALYAELVRGLDPDSASEFFSEGLLTNSEKESVDAGATRTKKNRNLMDALLRRDPEKALQKIIEVLEGEEGEDKVANEVLLRKIEEKYPHYSYENGLQQQQQQQGPPPPAEVPTREPMNIPVDIKPIGVIPRGSGPTKPAAIPQIAQVSATTPHNEGTDGGRRDRYPMNSVPRGYCIIINNEKFATLRERAGSKWDADSLEELFREYLGFHVERYNDLDSQRIRKLMKSVQEQDHSRLSCLVVAILSHGVNGQVYGTDGVLIKVDDLTDYFNGRWCPSLNGKPKIFLLQACRGGNFDYGAINPESTDSGEMDQSVVSQILDEDETDGGGYSLLPDNADFILAYATTPGYVSWRNSAFGTWFIKAFVDTMYDKASTDHFMDNLIEVNRIVAEEYESRGKQKQMPAPVTTLRYKLYLPPVKRK</sequence>
<organism evidence="13">
    <name type="scientific">Amphimedon queenslandica</name>
    <name type="common">Sponge</name>
    <dbReference type="NCBI Taxonomy" id="400682"/>
    <lineage>
        <taxon>Eukaryota</taxon>
        <taxon>Metazoa</taxon>
        <taxon>Porifera</taxon>
        <taxon>Demospongiae</taxon>
        <taxon>Heteroscleromorpha</taxon>
        <taxon>Haplosclerida</taxon>
        <taxon>Niphatidae</taxon>
        <taxon>Amphimedon</taxon>
    </lineage>
</organism>
<keyword evidence="3" id="KW-0053">Apoptosis</keyword>
<dbReference type="InterPro" id="IPR001315">
    <property type="entry name" value="CARD"/>
</dbReference>
<dbReference type="PIRSF" id="PIRSF038001">
    <property type="entry name" value="Caspase_ICE"/>
    <property type="match status" value="1"/>
</dbReference>
<dbReference type="Pfam" id="PF00656">
    <property type="entry name" value="Peptidase_C14"/>
    <property type="match status" value="1"/>
</dbReference>
<feature type="domain" description="Caspase family p10" evidence="10">
    <location>
        <begin position="343"/>
        <end position="427"/>
    </location>
</feature>
<dbReference type="PROSITE" id="PS50208">
    <property type="entry name" value="CASPASE_P20"/>
    <property type="match status" value="1"/>
</dbReference>
<dbReference type="InterPro" id="IPR033139">
    <property type="entry name" value="Caspase_cys_AS"/>
</dbReference>
<evidence type="ECO:0000256" key="1">
    <source>
        <dbReference type="ARBA" id="ARBA00010134"/>
    </source>
</evidence>
<dbReference type="PRINTS" id="PR00376">
    <property type="entry name" value="IL1BCENZYME"/>
</dbReference>
<protein>
    <submittedName>
        <fullName evidence="13">Caspase</fullName>
    </submittedName>
</protein>
<feature type="domain" description="CARD" evidence="12">
    <location>
        <begin position="2"/>
        <end position="77"/>
    </location>
</feature>
<evidence type="ECO:0000256" key="4">
    <source>
        <dbReference type="ARBA" id="ARBA00022801"/>
    </source>
</evidence>
<keyword evidence="5" id="KW-0788">Thiol protease</keyword>
<keyword evidence="2" id="KW-0645">Protease</keyword>
<feature type="domain" description="Caspase family p20" evidence="11">
    <location>
        <begin position="182"/>
        <end position="305"/>
    </location>
</feature>
<dbReference type="AlphaFoldDB" id="A0A1X7VNG6"/>
<feature type="active site" evidence="7">
    <location>
        <position position="301"/>
    </location>
</feature>
<dbReference type="GO" id="GO:0006508">
    <property type="term" value="P:proteolysis"/>
    <property type="evidence" value="ECO:0007669"/>
    <property type="project" value="UniProtKB-KW"/>
</dbReference>
<dbReference type="KEGG" id="aqu:100638885"/>
<dbReference type="GO" id="GO:0042981">
    <property type="term" value="P:regulation of apoptotic process"/>
    <property type="evidence" value="ECO:0007669"/>
    <property type="project" value="InterPro"/>
</dbReference>
<evidence type="ECO:0000313" key="13">
    <source>
        <dbReference type="EnsemblMetazoa" id="Aqu2.1.41380_001"/>
    </source>
</evidence>
<dbReference type="eggNOG" id="KOG3573">
    <property type="taxonomic scope" value="Eukaryota"/>
</dbReference>
<accession>A0A1X7VNG6</accession>
<dbReference type="InParanoid" id="A0A1X7VNG6"/>
<evidence type="ECO:0000256" key="2">
    <source>
        <dbReference type="ARBA" id="ARBA00022670"/>
    </source>
</evidence>
<dbReference type="PANTHER" id="PTHR47901">
    <property type="entry name" value="CASPASE RECRUITMENT DOMAIN-CONTAINING PROTEIN 18"/>
    <property type="match status" value="1"/>
</dbReference>
<dbReference type="InterPro" id="IPR029030">
    <property type="entry name" value="Caspase-like_dom_sf"/>
</dbReference>
<keyword evidence="14" id="KW-1185">Reference proteome</keyword>
<dbReference type="EnsemblMetazoa" id="Aqu2.1.41380_001">
    <property type="protein sequence ID" value="Aqu2.1.41380_001"/>
    <property type="gene ID" value="Aqu2.1.41380"/>
</dbReference>
<evidence type="ECO:0000256" key="8">
    <source>
        <dbReference type="RuleBase" id="RU003971"/>
    </source>
</evidence>
<dbReference type="STRING" id="400682.A0A1X7VNG6"/>
<dbReference type="Proteomes" id="UP000007879">
    <property type="component" value="Unassembled WGS sequence"/>
</dbReference>
<evidence type="ECO:0000256" key="5">
    <source>
        <dbReference type="ARBA" id="ARBA00022807"/>
    </source>
</evidence>
<evidence type="ECO:0000256" key="3">
    <source>
        <dbReference type="ARBA" id="ARBA00022703"/>
    </source>
</evidence>
<evidence type="ECO:0000256" key="7">
    <source>
        <dbReference type="PIRSR" id="PIRSR038001-1"/>
    </source>
</evidence>
<keyword evidence="4" id="KW-0378">Hydrolase</keyword>
<dbReference type="PROSITE" id="PS50207">
    <property type="entry name" value="CASPASE_P10"/>
    <property type="match status" value="1"/>
</dbReference>
<dbReference type="GO" id="GO:0004197">
    <property type="term" value="F:cysteine-type endopeptidase activity"/>
    <property type="evidence" value="ECO:0007669"/>
    <property type="project" value="InterPro"/>
</dbReference>
<keyword evidence="6" id="KW-0865">Zymogen</keyword>
<dbReference type="InterPro" id="IPR002398">
    <property type="entry name" value="Pept_C14"/>
</dbReference>
<dbReference type="InterPro" id="IPR016129">
    <property type="entry name" value="Caspase_his_AS"/>
</dbReference>
<dbReference type="PROSITE" id="PS50209">
    <property type="entry name" value="CARD"/>
    <property type="match status" value="1"/>
</dbReference>
<evidence type="ECO:0000256" key="9">
    <source>
        <dbReference type="SAM" id="MobiDB-lite"/>
    </source>
</evidence>
<proteinExistence type="inferred from homology"/>
<dbReference type="SUPFAM" id="SSF52129">
    <property type="entry name" value="Caspase-like"/>
    <property type="match status" value="1"/>
</dbReference>
<gene>
    <name evidence="13" type="primary">100638885</name>
</gene>
<dbReference type="FunCoup" id="A0A1X7VNG6">
    <property type="interactions" value="427"/>
</dbReference>
<evidence type="ECO:0000259" key="11">
    <source>
        <dbReference type="PROSITE" id="PS50208"/>
    </source>
</evidence>
<dbReference type="SUPFAM" id="SSF47986">
    <property type="entry name" value="DEATH domain"/>
    <property type="match status" value="1"/>
</dbReference>
<evidence type="ECO:0000256" key="6">
    <source>
        <dbReference type="ARBA" id="ARBA00023145"/>
    </source>
</evidence>